<comment type="caution">
    <text evidence="5">The sequence shown here is derived from an EMBL/GenBank/DDBJ whole genome shotgun (WGS) entry which is preliminary data.</text>
</comment>
<evidence type="ECO:0000256" key="3">
    <source>
        <dbReference type="ARBA" id="ARBA00023014"/>
    </source>
</evidence>
<name>A0A401ZUZ1_9CHLR</name>
<proteinExistence type="predicted"/>
<dbReference type="InterPro" id="IPR017896">
    <property type="entry name" value="4Fe4S_Fe-S-bd"/>
</dbReference>
<dbReference type="PROSITE" id="PS51379">
    <property type="entry name" value="4FE4S_FER_2"/>
    <property type="match status" value="1"/>
</dbReference>
<dbReference type="AlphaFoldDB" id="A0A401ZUZ1"/>
<dbReference type="InterPro" id="IPR017900">
    <property type="entry name" value="4Fe4S_Fe_S_CS"/>
</dbReference>
<evidence type="ECO:0000259" key="4">
    <source>
        <dbReference type="PROSITE" id="PS51379"/>
    </source>
</evidence>
<accession>A0A401ZUZ1</accession>
<gene>
    <name evidence="5" type="ORF">KTT_04810</name>
</gene>
<evidence type="ECO:0000256" key="1">
    <source>
        <dbReference type="ARBA" id="ARBA00022723"/>
    </source>
</evidence>
<dbReference type="Pfam" id="PF12838">
    <property type="entry name" value="Fer4_7"/>
    <property type="match status" value="1"/>
</dbReference>
<dbReference type="PROSITE" id="PS00198">
    <property type="entry name" value="4FE4S_FER_1"/>
    <property type="match status" value="2"/>
</dbReference>
<dbReference type="GO" id="GO:0051536">
    <property type="term" value="F:iron-sulfur cluster binding"/>
    <property type="evidence" value="ECO:0007669"/>
    <property type="project" value="UniProtKB-KW"/>
</dbReference>
<keyword evidence="1" id="KW-0479">Metal-binding</keyword>
<feature type="domain" description="4Fe-4S ferredoxin-type" evidence="4">
    <location>
        <begin position="15"/>
        <end position="48"/>
    </location>
</feature>
<keyword evidence="2" id="KW-0408">Iron</keyword>
<keyword evidence="6" id="KW-1185">Reference proteome</keyword>
<dbReference type="Gene3D" id="3.30.70.20">
    <property type="match status" value="1"/>
</dbReference>
<reference evidence="6" key="1">
    <citation type="submission" date="2018-12" db="EMBL/GenBank/DDBJ databases">
        <title>Tengunoibacter tsumagoiensis gen. nov., sp. nov., Dictyobacter kobayashii sp. nov., D. alpinus sp. nov., and D. joshuensis sp. nov. and description of Dictyobacteraceae fam. nov. within the order Ktedonobacterales isolated from Tengu-no-mugimeshi.</title>
        <authorList>
            <person name="Wang C.M."/>
            <person name="Zheng Y."/>
            <person name="Sakai Y."/>
            <person name="Toyoda A."/>
            <person name="Minakuchi Y."/>
            <person name="Abe K."/>
            <person name="Yokota A."/>
            <person name="Yabe S."/>
        </authorList>
    </citation>
    <scope>NUCLEOTIDE SEQUENCE [LARGE SCALE GENOMIC DNA]</scope>
    <source>
        <strain evidence="6">Uno3</strain>
    </source>
</reference>
<evidence type="ECO:0000256" key="2">
    <source>
        <dbReference type="ARBA" id="ARBA00023004"/>
    </source>
</evidence>
<sequence length="103" mass="11443">MLKLLKPNPAILHKPGPQVRQEIQACIGCNECLMACPALSEPITIDVLNRETISGEISESVAHFARECYQCGACVSPCPVGLHRDAMMLWLKVRLLRTGERRD</sequence>
<dbReference type="Proteomes" id="UP000287352">
    <property type="component" value="Unassembled WGS sequence"/>
</dbReference>
<organism evidence="5 6">
    <name type="scientific">Tengunoibacter tsumagoiensis</name>
    <dbReference type="NCBI Taxonomy" id="2014871"/>
    <lineage>
        <taxon>Bacteria</taxon>
        <taxon>Bacillati</taxon>
        <taxon>Chloroflexota</taxon>
        <taxon>Ktedonobacteria</taxon>
        <taxon>Ktedonobacterales</taxon>
        <taxon>Dictyobacteraceae</taxon>
        <taxon>Tengunoibacter</taxon>
    </lineage>
</organism>
<dbReference type="RefSeq" id="WP_126578213.1">
    <property type="nucleotide sequence ID" value="NZ_BIFR01000001.1"/>
</dbReference>
<dbReference type="SUPFAM" id="SSF54862">
    <property type="entry name" value="4Fe-4S ferredoxins"/>
    <property type="match status" value="1"/>
</dbReference>
<keyword evidence="3" id="KW-0411">Iron-sulfur</keyword>
<dbReference type="OrthoDB" id="9798098at2"/>
<evidence type="ECO:0000313" key="5">
    <source>
        <dbReference type="EMBL" id="GCE10622.1"/>
    </source>
</evidence>
<dbReference type="EMBL" id="BIFR01000001">
    <property type="protein sequence ID" value="GCE10622.1"/>
    <property type="molecule type" value="Genomic_DNA"/>
</dbReference>
<dbReference type="GO" id="GO:0046872">
    <property type="term" value="F:metal ion binding"/>
    <property type="evidence" value="ECO:0007669"/>
    <property type="project" value="UniProtKB-KW"/>
</dbReference>
<evidence type="ECO:0000313" key="6">
    <source>
        <dbReference type="Proteomes" id="UP000287352"/>
    </source>
</evidence>
<protein>
    <recommendedName>
        <fullName evidence="4">4Fe-4S ferredoxin-type domain-containing protein</fullName>
    </recommendedName>
</protein>